<proteinExistence type="predicted"/>
<feature type="region of interest" description="Disordered" evidence="1">
    <location>
        <begin position="486"/>
        <end position="573"/>
    </location>
</feature>
<feature type="compositionally biased region" description="Basic and acidic residues" evidence="1">
    <location>
        <begin position="528"/>
        <end position="566"/>
    </location>
</feature>
<evidence type="ECO:0000313" key="2">
    <source>
        <dbReference type="EMBL" id="KAF4453555.1"/>
    </source>
</evidence>
<feature type="compositionally biased region" description="Acidic residues" evidence="1">
    <location>
        <begin position="507"/>
        <end position="518"/>
    </location>
</feature>
<name>A0A8H4NZJ4_9HYPO</name>
<dbReference type="EMBL" id="JAADJG010000146">
    <property type="protein sequence ID" value="KAF4453555.1"/>
    <property type="molecule type" value="Genomic_DNA"/>
</dbReference>
<dbReference type="OrthoDB" id="27237at2759"/>
<dbReference type="PANTHER" id="PTHR13060">
    <property type="entry name" value="SGT1 PROTEIN HSGT1 SUPPRESSOR OF GCR2"/>
    <property type="match status" value="1"/>
</dbReference>
<feature type="region of interest" description="Disordered" evidence="1">
    <location>
        <begin position="593"/>
        <end position="644"/>
    </location>
</feature>
<gene>
    <name evidence="2" type="ORF">F53441_3801</name>
</gene>
<reference evidence="2" key="1">
    <citation type="submission" date="2020-01" db="EMBL/GenBank/DDBJ databases">
        <title>Identification and distribution of gene clusters putatively required for synthesis of sphingolipid metabolism inhibitors in phylogenetically diverse species of the filamentous fungus Fusarium.</title>
        <authorList>
            <person name="Kim H.-S."/>
            <person name="Busman M."/>
            <person name="Brown D.W."/>
            <person name="Divon H."/>
            <person name="Uhlig S."/>
            <person name="Proctor R.H."/>
        </authorList>
    </citation>
    <scope>NUCLEOTIDE SEQUENCE</scope>
    <source>
        <strain evidence="2">NRRL 53441</strain>
    </source>
</reference>
<evidence type="ECO:0000313" key="3">
    <source>
        <dbReference type="Proteomes" id="UP000605986"/>
    </source>
</evidence>
<dbReference type="InterPro" id="IPR010770">
    <property type="entry name" value="Ecd"/>
</dbReference>
<evidence type="ECO:0000256" key="1">
    <source>
        <dbReference type="SAM" id="MobiDB-lite"/>
    </source>
</evidence>
<feature type="compositionally biased region" description="Acidic residues" evidence="1">
    <location>
        <begin position="611"/>
        <end position="624"/>
    </location>
</feature>
<dbReference type="AlphaFoldDB" id="A0A8H4NZJ4"/>
<dbReference type="Pfam" id="PF07093">
    <property type="entry name" value="SGT1"/>
    <property type="match status" value="1"/>
</dbReference>
<keyword evidence="3" id="KW-1185">Reference proteome</keyword>
<protein>
    <submittedName>
        <fullName evidence="2">Uncharacterized protein</fullName>
    </submittedName>
</protein>
<feature type="region of interest" description="Disordered" evidence="1">
    <location>
        <begin position="437"/>
        <end position="474"/>
    </location>
</feature>
<feature type="compositionally biased region" description="Acidic residues" evidence="1">
    <location>
        <begin position="442"/>
        <end position="474"/>
    </location>
</feature>
<comment type="caution">
    <text evidence="2">The sequence shown here is derived from an EMBL/GenBank/DDBJ whole genome shotgun (WGS) entry which is preliminary data.</text>
</comment>
<dbReference type="PANTHER" id="PTHR13060:SF0">
    <property type="entry name" value="PROTEIN ECDYSONELESS HOMOLOG"/>
    <property type="match status" value="1"/>
</dbReference>
<dbReference type="Proteomes" id="UP000605986">
    <property type="component" value="Unassembled WGS sequence"/>
</dbReference>
<dbReference type="GO" id="GO:0005634">
    <property type="term" value="C:nucleus"/>
    <property type="evidence" value="ECO:0007669"/>
    <property type="project" value="TreeGrafter"/>
</dbReference>
<feature type="compositionally biased region" description="Polar residues" evidence="1">
    <location>
        <begin position="488"/>
        <end position="497"/>
    </location>
</feature>
<accession>A0A8H4NZJ4</accession>
<organism evidence="2 3">
    <name type="scientific">Fusarium austroafricanum</name>
    <dbReference type="NCBI Taxonomy" id="2364996"/>
    <lineage>
        <taxon>Eukaryota</taxon>
        <taxon>Fungi</taxon>
        <taxon>Dikarya</taxon>
        <taxon>Ascomycota</taxon>
        <taxon>Pezizomycotina</taxon>
        <taxon>Sordariomycetes</taxon>
        <taxon>Hypocreomycetidae</taxon>
        <taxon>Hypocreales</taxon>
        <taxon>Nectriaceae</taxon>
        <taxon>Fusarium</taxon>
        <taxon>Fusarium concolor species complex</taxon>
    </lineage>
</organism>
<sequence length="644" mass="72918">MSFISAIIEEEEFSQETSEAEETSFKNQLPDNCVEYLIFFLDPHVDARKQLSQIENIRKSAIELATTLTKDYIWQKDEFNLTLKNEKGLVYLHGITDYSDAVEDEWLIVYILREISKSHPNVWIRIFDTDGEFLLVEAANVLPRWLNPEIDNNRAWINKGSLLLIPVKDEKGLKARNLELPDAIEVIKTKREALVHSGFVEAEAFYRLEKYPGQISESIHHSLVMMPRKLAYILHSLPKSVAPAVEEFYLRDPIALKRVMSPSEPPTFPPEDLITTSVRFSKVLFAQLRSQRFDTPLSWSDVLRKAQKESPSGETDKIMVRLDIGMKLTCGFEMLAAKAEKSKSRVVRELAIELEDLMEDGTEALPTDEVIKSWKDADRDDSEAWMDINYQDFERELDSKKGNASSSAKSGFGDANTQSDLRKIVSRFEAFLNDDSAGVDGAELDEMDYDDDGDDDEFDDDSESEDKEVSFDEEEFAKMMREMMGLPSTASSNTTPKKATPKLETPLIEDEEGKEEEEIKNLTTEFEAELKEHGALKLDPVEKQPRLKSTSKKEGESSLPDIKEGEEGSEEEVDIDYNLAKNLLESFKSQAGMAGPTGNLLGMMGFQLPRDEDEDDENDKEDEVAGSSSAKGKGKARAWYINEP</sequence>